<dbReference type="EMBL" id="CAJHIT010000007">
    <property type="protein sequence ID" value="CAD6503261.1"/>
    <property type="molecule type" value="Genomic_DNA"/>
</dbReference>
<evidence type="ECO:0000313" key="1">
    <source>
        <dbReference type="EMBL" id="CAD6503261.1"/>
    </source>
</evidence>
<comment type="caution">
    <text evidence="1">The sequence shown here is derived from an EMBL/GenBank/DDBJ whole genome shotgun (WGS) entry which is preliminary data.</text>
</comment>
<protein>
    <submittedName>
        <fullName evidence="1">BgTH12-02928</fullName>
    </submittedName>
</protein>
<proteinExistence type="predicted"/>
<sequence length="307" mass="34894">MHCVFAFLLIPTISMHKETERLALVGADNHDAIYSVFEPKISGQFPFIGPEHDILSTNSRIGGPGTYVKAYCSKTLGNIRLTRILSHGLYEITNDFHRNFGSIGSPEMNCLGSIRKFRNERRITSALSLQHLIHLKECSAFQLAKLAFRRMLSVSGTHWAFAPYETQNLIPVNADRPMELSSVILSNHFFGKELMEKNSCALAWYMGHLHVFKLSKKKTWNFLTIVGLESQSGRPIVEYLVEHQRIFKTFSQKFMAIEEESRSKRRKPLSEAAVSTIYSETRQKLKEVLSDFDFGKLPTSSPSGFIV</sequence>
<reference evidence="1" key="1">
    <citation type="submission" date="2020-10" db="EMBL/GenBank/DDBJ databases">
        <authorList>
            <person name="Muller C M."/>
        </authorList>
    </citation>
    <scope>NUCLEOTIDE SEQUENCE</scope>
    <source>
        <strain evidence="1">THUN-12</strain>
    </source>
</reference>
<organism evidence="1 2">
    <name type="scientific">Blumeria graminis f. sp. triticale</name>
    <dbReference type="NCBI Taxonomy" id="1689686"/>
    <lineage>
        <taxon>Eukaryota</taxon>
        <taxon>Fungi</taxon>
        <taxon>Dikarya</taxon>
        <taxon>Ascomycota</taxon>
        <taxon>Pezizomycotina</taxon>
        <taxon>Leotiomycetes</taxon>
        <taxon>Erysiphales</taxon>
        <taxon>Erysiphaceae</taxon>
        <taxon>Blumeria</taxon>
    </lineage>
</organism>
<name>A0A9W4DNG1_BLUGR</name>
<evidence type="ECO:0000313" key="2">
    <source>
        <dbReference type="Proteomes" id="UP000683417"/>
    </source>
</evidence>
<dbReference type="Proteomes" id="UP000683417">
    <property type="component" value="Unassembled WGS sequence"/>
</dbReference>
<gene>
    <name evidence="1" type="ORF">BGTH12_LOCUS4619</name>
</gene>
<accession>A0A9W4DNG1</accession>
<dbReference type="AlphaFoldDB" id="A0A9W4DNG1"/>